<feature type="compositionally biased region" description="Low complexity" evidence="1">
    <location>
        <begin position="36"/>
        <end position="53"/>
    </location>
</feature>
<dbReference type="GO" id="GO:0000932">
    <property type="term" value="C:P-body"/>
    <property type="evidence" value="ECO:0007669"/>
    <property type="project" value="TreeGrafter"/>
</dbReference>
<evidence type="ECO:0000313" key="3">
    <source>
        <dbReference type="Proteomes" id="UP001165085"/>
    </source>
</evidence>
<dbReference type="OrthoDB" id="202825at2759"/>
<keyword evidence="3" id="KW-1185">Reference proteome</keyword>
<dbReference type="PANTHER" id="PTHR47551:SF1">
    <property type="entry name" value="TUBULIN--TYROSINE LIGASE PBY1-RELATED"/>
    <property type="match status" value="1"/>
</dbReference>
<dbReference type="Proteomes" id="UP001165085">
    <property type="component" value="Unassembled WGS sequence"/>
</dbReference>
<dbReference type="Gene3D" id="3.30.470.20">
    <property type="entry name" value="ATP-grasp fold, B domain"/>
    <property type="match status" value="1"/>
</dbReference>
<name>A0A9W6ZVS1_9STRA</name>
<reference evidence="3" key="1">
    <citation type="journal article" date="2023" name="Commun. Biol.">
        <title>Genome analysis of Parmales, the sister group of diatoms, reveals the evolutionary specialization of diatoms from phago-mixotrophs to photoautotrophs.</title>
        <authorList>
            <person name="Ban H."/>
            <person name="Sato S."/>
            <person name="Yoshikawa S."/>
            <person name="Yamada K."/>
            <person name="Nakamura Y."/>
            <person name="Ichinomiya M."/>
            <person name="Sato N."/>
            <person name="Blanc-Mathieu R."/>
            <person name="Endo H."/>
            <person name="Kuwata A."/>
            <person name="Ogata H."/>
        </authorList>
    </citation>
    <scope>NUCLEOTIDE SEQUENCE [LARGE SCALE GENOMIC DNA]</scope>
    <source>
        <strain evidence="3">NIES 3701</strain>
    </source>
</reference>
<dbReference type="Pfam" id="PF03133">
    <property type="entry name" value="TTL"/>
    <property type="match status" value="1"/>
</dbReference>
<dbReference type="PROSITE" id="PS51221">
    <property type="entry name" value="TTL"/>
    <property type="match status" value="1"/>
</dbReference>
<feature type="region of interest" description="Disordered" evidence="1">
    <location>
        <begin position="29"/>
        <end position="71"/>
    </location>
</feature>
<dbReference type="SUPFAM" id="SSF56059">
    <property type="entry name" value="Glutathione synthetase ATP-binding domain-like"/>
    <property type="match status" value="1"/>
</dbReference>
<dbReference type="PANTHER" id="PTHR47551">
    <property type="entry name" value="TUBULIN--TYROSINE LIGASE PBY1-RELATED"/>
    <property type="match status" value="1"/>
</dbReference>
<dbReference type="AlphaFoldDB" id="A0A9W6ZVS1"/>
<gene>
    <name evidence="2" type="ORF">TrST_g4544</name>
</gene>
<protein>
    <recommendedName>
        <fullName evidence="4">Tubulin-tyrosine ligase</fullName>
    </recommendedName>
</protein>
<dbReference type="EMBL" id="BRXY01000051">
    <property type="protein sequence ID" value="GMH58252.1"/>
    <property type="molecule type" value="Genomic_DNA"/>
</dbReference>
<comment type="caution">
    <text evidence="2">The sequence shown here is derived from an EMBL/GenBank/DDBJ whole genome shotgun (WGS) entry which is preliminary data.</text>
</comment>
<dbReference type="InterPro" id="IPR027746">
    <property type="entry name" value="TTL"/>
</dbReference>
<dbReference type="InterPro" id="IPR004344">
    <property type="entry name" value="TTL/TTLL_fam"/>
</dbReference>
<evidence type="ECO:0008006" key="4">
    <source>
        <dbReference type="Google" id="ProtNLM"/>
    </source>
</evidence>
<sequence>MPSKTTAVSIRHTAKYTVFDTYEIVSSPHFFTSPQRPSNPNGGPNRGPNRGSTPQPPRPSPHPSSNYKYASLPLPTPPTCSSIFLDINEPYTLNLLLSILKSKTSYTINLGPCTGDSPIPVPPSTFQYAEYERCNWDVLRLRKGRSSNFCVRKGLSRKAQMYNYTRRYCAKNRESILRTNVPESVVVETWAAFEEGESVVMGDGQRVDFGNLKVEDRVKICSGDFLQLQEEKFIKGEDVTWIVKPSSINRGSGIEIFLVYEQLLNILLEERDIREWIVSVYIDRPLLLSGRKFHIRAYVAAVGDLTVYFYDDVLCLCSGTEYDGDDVGNYYAHITNTCYQSQDAGFNEEECVLVLEDVERILVQEYGMEEGKAGKEVENIKEQMRKLTGELFECYKGETNVYDPLEGSFEHYGFDFMVAENDDKGSEFLYKTYLLEVNPGPDFKQSGKKGEGIVKGMLEETVDLVLGGLDFDKEKNENVLTKVYQKKG</sequence>
<organism evidence="2 3">
    <name type="scientific">Triparma strigata</name>
    <dbReference type="NCBI Taxonomy" id="1606541"/>
    <lineage>
        <taxon>Eukaryota</taxon>
        <taxon>Sar</taxon>
        <taxon>Stramenopiles</taxon>
        <taxon>Ochrophyta</taxon>
        <taxon>Bolidophyceae</taxon>
        <taxon>Parmales</taxon>
        <taxon>Triparmaceae</taxon>
        <taxon>Triparma</taxon>
    </lineage>
</organism>
<proteinExistence type="predicted"/>
<evidence type="ECO:0000313" key="2">
    <source>
        <dbReference type="EMBL" id="GMH58252.1"/>
    </source>
</evidence>
<accession>A0A9W6ZVS1</accession>
<evidence type="ECO:0000256" key="1">
    <source>
        <dbReference type="SAM" id="MobiDB-lite"/>
    </source>
</evidence>